<name>A0AAW1MI38_POPJA</name>
<dbReference type="Proteomes" id="UP001458880">
    <property type="component" value="Unassembled WGS sequence"/>
</dbReference>
<accession>A0AAW1MI38</accession>
<dbReference type="GO" id="GO:0005743">
    <property type="term" value="C:mitochondrial inner membrane"/>
    <property type="evidence" value="ECO:0007669"/>
    <property type="project" value="UniProtKB-ARBA"/>
</dbReference>
<evidence type="ECO:0000256" key="9">
    <source>
        <dbReference type="SAM" id="MobiDB-lite"/>
    </source>
</evidence>
<protein>
    <recommendedName>
        <fullName evidence="7">Large ribosomal subunit protein bL27m</fullName>
    </recommendedName>
    <alternativeName>
        <fullName evidence="8">39S ribosomal protein L27, mitochondrial</fullName>
    </alternativeName>
</protein>
<comment type="similarity">
    <text evidence="2">Belongs to the bacterial ribosomal protein bL27 family.</text>
</comment>
<evidence type="ECO:0000256" key="3">
    <source>
        <dbReference type="ARBA" id="ARBA00022946"/>
    </source>
</evidence>
<dbReference type="Pfam" id="PF01016">
    <property type="entry name" value="Ribosomal_L27"/>
    <property type="match status" value="1"/>
</dbReference>
<dbReference type="SUPFAM" id="SSF110324">
    <property type="entry name" value="Ribosomal L27 protein-like"/>
    <property type="match status" value="1"/>
</dbReference>
<dbReference type="GO" id="GO:0005762">
    <property type="term" value="C:mitochondrial large ribosomal subunit"/>
    <property type="evidence" value="ECO:0007669"/>
    <property type="project" value="TreeGrafter"/>
</dbReference>
<reference evidence="10 11" key="1">
    <citation type="journal article" date="2024" name="BMC Genomics">
        <title>De novo assembly and annotation of Popillia japonica's genome with initial clues to its potential as an invasive pest.</title>
        <authorList>
            <person name="Cucini C."/>
            <person name="Boschi S."/>
            <person name="Funari R."/>
            <person name="Cardaioli E."/>
            <person name="Iannotti N."/>
            <person name="Marturano G."/>
            <person name="Paoli F."/>
            <person name="Bruttini M."/>
            <person name="Carapelli A."/>
            <person name="Frati F."/>
            <person name="Nardi F."/>
        </authorList>
    </citation>
    <scope>NUCLEOTIDE SEQUENCE [LARGE SCALE GENOMIC DNA]</scope>
    <source>
        <strain evidence="10">DMR45628</strain>
    </source>
</reference>
<feature type="region of interest" description="Disordered" evidence="9">
    <location>
        <begin position="29"/>
        <end position="50"/>
    </location>
</feature>
<evidence type="ECO:0000256" key="1">
    <source>
        <dbReference type="ARBA" id="ARBA00004173"/>
    </source>
</evidence>
<dbReference type="InterPro" id="IPR001684">
    <property type="entry name" value="Ribosomal_bL27"/>
</dbReference>
<dbReference type="PANTHER" id="PTHR15893:SF0">
    <property type="entry name" value="LARGE RIBOSOMAL SUBUNIT PROTEIN BL27M"/>
    <property type="match status" value="1"/>
</dbReference>
<keyword evidence="6" id="KW-0687">Ribonucleoprotein</keyword>
<dbReference type="PRINTS" id="PR00063">
    <property type="entry name" value="RIBOSOMALL27"/>
</dbReference>
<keyword evidence="3" id="KW-0809">Transit peptide</keyword>
<comment type="subcellular location">
    <subcellularLocation>
        <location evidence="1">Mitochondrion</location>
    </subcellularLocation>
</comment>
<dbReference type="GO" id="GO:0003735">
    <property type="term" value="F:structural constituent of ribosome"/>
    <property type="evidence" value="ECO:0007669"/>
    <property type="project" value="InterPro"/>
</dbReference>
<gene>
    <name evidence="10" type="ORF">QE152_g6430</name>
</gene>
<organism evidence="10 11">
    <name type="scientific">Popillia japonica</name>
    <name type="common">Japanese beetle</name>
    <dbReference type="NCBI Taxonomy" id="7064"/>
    <lineage>
        <taxon>Eukaryota</taxon>
        <taxon>Metazoa</taxon>
        <taxon>Ecdysozoa</taxon>
        <taxon>Arthropoda</taxon>
        <taxon>Hexapoda</taxon>
        <taxon>Insecta</taxon>
        <taxon>Pterygota</taxon>
        <taxon>Neoptera</taxon>
        <taxon>Endopterygota</taxon>
        <taxon>Coleoptera</taxon>
        <taxon>Polyphaga</taxon>
        <taxon>Scarabaeiformia</taxon>
        <taxon>Scarabaeidae</taxon>
        <taxon>Rutelinae</taxon>
        <taxon>Popillia</taxon>
    </lineage>
</organism>
<dbReference type="Gene3D" id="2.40.50.100">
    <property type="match status" value="1"/>
</dbReference>
<dbReference type="EMBL" id="JASPKY010000043">
    <property type="protein sequence ID" value="KAK9745996.1"/>
    <property type="molecule type" value="Genomic_DNA"/>
</dbReference>
<comment type="caution">
    <text evidence="10">The sequence shown here is derived from an EMBL/GenBank/DDBJ whole genome shotgun (WGS) entry which is preliminary data.</text>
</comment>
<sequence>MLTLLNNISTKYLTPQNVINQVTRFASKRASGSAKNTNTKVRPKHRGWKQHEGDKVQAGTILVLQRTLRFHPGLNVGFGRNGTLFAMVPGRVMITCEEADPNWSHTWIQRCYSNRIGSKFYKKYFNVIPDKQHQDFKLIDQI</sequence>
<evidence type="ECO:0000256" key="7">
    <source>
        <dbReference type="ARBA" id="ARBA00035267"/>
    </source>
</evidence>
<keyword evidence="5" id="KW-0496">Mitochondrion</keyword>
<evidence type="ECO:0000256" key="8">
    <source>
        <dbReference type="ARBA" id="ARBA00076963"/>
    </source>
</evidence>
<evidence type="ECO:0000313" key="10">
    <source>
        <dbReference type="EMBL" id="KAK9745996.1"/>
    </source>
</evidence>
<keyword evidence="4" id="KW-0689">Ribosomal protein</keyword>
<evidence type="ECO:0000313" key="11">
    <source>
        <dbReference type="Proteomes" id="UP001458880"/>
    </source>
</evidence>
<dbReference type="FunFam" id="2.40.50.100:FF:000031">
    <property type="entry name" value="39S ribosomal protein L27, mitochondrial"/>
    <property type="match status" value="1"/>
</dbReference>
<dbReference type="PANTHER" id="PTHR15893">
    <property type="entry name" value="RIBOSOMAL PROTEIN L27"/>
    <property type="match status" value="1"/>
</dbReference>
<evidence type="ECO:0000256" key="2">
    <source>
        <dbReference type="ARBA" id="ARBA00010797"/>
    </source>
</evidence>
<evidence type="ECO:0000256" key="5">
    <source>
        <dbReference type="ARBA" id="ARBA00023128"/>
    </source>
</evidence>
<dbReference type="GO" id="GO:0006412">
    <property type="term" value="P:translation"/>
    <property type="evidence" value="ECO:0007669"/>
    <property type="project" value="InterPro"/>
</dbReference>
<evidence type="ECO:0000256" key="6">
    <source>
        <dbReference type="ARBA" id="ARBA00023274"/>
    </source>
</evidence>
<dbReference type="AlphaFoldDB" id="A0AAW1MI38"/>
<evidence type="ECO:0000256" key="4">
    <source>
        <dbReference type="ARBA" id="ARBA00022980"/>
    </source>
</evidence>
<keyword evidence="11" id="KW-1185">Reference proteome</keyword>
<proteinExistence type="inferred from homology"/>